<evidence type="ECO:0000256" key="1">
    <source>
        <dbReference type="SAM" id="SignalP"/>
    </source>
</evidence>
<keyword evidence="1" id="KW-0732">Signal</keyword>
<feature type="signal peptide" evidence="1">
    <location>
        <begin position="1"/>
        <end position="19"/>
    </location>
</feature>
<proteinExistence type="predicted"/>
<feature type="domain" description="Chitin-binding type-2" evidence="2">
    <location>
        <begin position="19"/>
        <end position="77"/>
    </location>
</feature>
<dbReference type="Pfam" id="PF01607">
    <property type="entry name" value="CBM_14"/>
    <property type="match status" value="1"/>
</dbReference>
<dbReference type="SMART" id="SM00494">
    <property type="entry name" value="ChtBD2"/>
    <property type="match status" value="1"/>
</dbReference>
<name>A0A8X6PM07_NEPPI</name>
<evidence type="ECO:0000259" key="2">
    <source>
        <dbReference type="PROSITE" id="PS50940"/>
    </source>
</evidence>
<dbReference type="InterPro" id="IPR036508">
    <property type="entry name" value="Chitin-bd_dom_sf"/>
</dbReference>
<dbReference type="GO" id="GO:0008061">
    <property type="term" value="F:chitin binding"/>
    <property type="evidence" value="ECO:0007669"/>
    <property type="project" value="InterPro"/>
</dbReference>
<sequence>MGVIQLIAVSLAMVSMVYGYSCPNDGHSFYHADVSTGCQVYHHCENSEMSTFTCPSGQAFDYRTTECLDASVVECIETAEHHHHKRSVDVIHSISIENLKHNFLEARKTVRSALREALQESAPSIYEVVEGKYAPAIESFKNDITPIFKEKILPRIFKSYNYFKRIAGIVIEKLCQSYELSNSTHINLVSFSDLVDEIGNDMKPILQLGRYLSGRLATNTRSKRSANVPINEAPELIVGVLEPYLKDAFTGLVNLFSGDDETFTGKVILPVIMEMLNDAETQFDIKRIFWSAKSAYAPLINEMLRRESFYTPEGTLIRIPKAEIDAAKDIYYKETQPIINKLFRKHLPLFLNTLADNVQLFFSTLDRLREASHDHIEVLKDNILRFFIKHGSVLRSSENGHINSYTYTEITKDLKPIEVTFLQIALDYFSRMNNSWVSKLFTTDSIVYRTLLGSEPIYAKPSGKGYKSTYDPVSNHVYHNLKNQ</sequence>
<reference evidence="3" key="1">
    <citation type="submission" date="2020-08" db="EMBL/GenBank/DDBJ databases">
        <title>Multicomponent nature underlies the extraordinary mechanical properties of spider dragline silk.</title>
        <authorList>
            <person name="Kono N."/>
            <person name="Nakamura H."/>
            <person name="Mori M."/>
            <person name="Yoshida Y."/>
            <person name="Ohtoshi R."/>
            <person name="Malay A.D."/>
            <person name="Moran D.A.P."/>
            <person name="Tomita M."/>
            <person name="Numata K."/>
            <person name="Arakawa K."/>
        </authorList>
    </citation>
    <scope>NUCLEOTIDE SEQUENCE</scope>
</reference>
<evidence type="ECO:0000313" key="3">
    <source>
        <dbReference type="EMBL" id="GFT70959.1"/>
    </source>
</evidence>
<dbReference type="GO" id="GO:0005576">
    <property type="term" value="C:extracellular region"/>
    <property type="evidence" value="ECO:0007669"/>
    <property type="project" value="InterPro"/>
</dbReference>
<accession>A0A8X6PM07</accession>
<dbReference type="OrthoDB" id="6435839at2759"/>
<dbReference type="InterPro" id="IPR002557">
    <property type="entry name" value="Chitin-bd_dom"/>
</dbReference>
<dbReference type="SUPFAM" id="SSF57625">
    <property type="entry name" value="Invertebrate chitin-binding proteins"/>
    <property type="match status" value="1"/>
</dbReference>
<dbReference type="PROSITE" id="PS50940">
    <property type="entry name" value="CHIT_BIND_II"/>
    <property type="match status" value="1"/>
</dbReference>
<keyword evidence="4" id="KW-1185">Reference proteome</keyword>
<evidence type="ECO:0000313" key="4">
    <source>
        <dbReference type="Proteomes" id="UP000887013"/>
    </source>
</evidence>
<dbReference type="AlphaFoldDB" id="A0A8X6PM07"/>
<protein>
    <submittedName>
        <fullName evidence="3">Chitin-binding type-2 domain-containing protein</fullName>
    </submittedName>
</protein>
<dbReference type="EMBL" id="BMAW01116503">
    <property type="protein sequence ID" value="GFT70959.1"/>
    <property type="molecule type" value="Genomic_DNA"/>
</dbReference>
<dbReference type="Gene3D" id="2.170.140.10">
    <property type="entry name" value="Chitin binding domain"/>
    <property type="match status" value="1"/>
</dbReference>
<organism evidence="3 4">
    <name type="scientific">Nephila pilipes</name>
    <name type="common">Giant wood spider</name>
    <name type="synonym">Nephila maculata</name>
    <dbReference type="NCBI Taxonomy" id="299642"/>
    <lineage>
        <taxon>Eukaryota</taxon>
        <taxon>Metazoa</taxon>
        <taxon>Ecdysozoa</taxon>
        <taxon>Arthropoda</taxon>
        <taxon>Chelicerata</taxon>
        <taxon>Arachnida</taxon>
        <taxon>Araneae</taxon>
        <taxon>Araneomorphae</taxon>
        <taxon>Entelegynae</taxon>
        <taxon>Araneoidea</taxon>
        <taxon>Nephilidae</taxon>
        <taxon>Nephila</taxon>
    </lineage>
</organism>
<comment type="caution">
    <text evidence="3">The sequence shown here is derived from an EMBL/GenBank/DDBJ whole genome shotgun (WGS) entry which is preliminary data.</text>
</comment>
<dbReference type="Proteomes" id="UP000887013">
    <property type="component" value="Unassembled WGS sequence"/>
</dbReference>
<feature type="chain" id="PRO_5036471562" evidence="1">
    <location>
        <begin position="20"/>
        <end position="484"/>
    </location>
</feature>
<gene>
    <name evidence="3" type="primary">AVEN_210150_1</name>
    <name evidence="3" type="ORF">NPIL_459911</name>
</gene>